<accession>A0A0Q0VT49</accession>
<dbReference type="AlphaFoldDB" id="A0A0Q0VT49"/>
<dbReference type="RefSeq" id="WP_157472577.1">
    <property type="nucleotide sequence ID" value="NZ_JRLF01000015.1"/>
</dbReference>
<dbReference type="PATRIC" id="fig|362413.3.peg.2149"/>
<sequence length="54" mass="6228">MKNLDKKIVINKNPSKINSTVSIDKKLDKIKNVNFVSNKIEEVNKVINKLELTF</sequence>
<dbReference type="EMBL" id="JRLF01000015">
    <property type="protein sequence ID" value="KQB37042.1"/>
    <property type="molecule type" value="Genomic_DNA"/>
</dbReference>
<reference evidence="1 2" key="1">
    <citation type="submission" date="2014-09" db="EMBL/GenBank/DDBJ databases">
        <title>Genome sequence of Flavobacterium aquidurense RC62.</title>
        <authorList>
            <person name="Kim J.F."/>
            <person name="Kwak M.-J."/>
        </authorList>
    </citation>
    <scope>NUCLEOTIDE SEQUENCE [LARGE SCALE GENOMIC DNA]</scope>
    <source>
        <strain evidence="1 2">RC62</strain>
    </source>
</reference>
<dbReference type="OrthoDB" id="1374561at2"/>
<comment type="caution">
    <text evidence="1">The sequence shown here is derived from an EMBL/GenBank/DDBJ whole genome shotgun (WGS) entry which is preliminary data.</text>
</comment>
<evidence type="ECO:0000313" key="2">
    <source>
        <dbReference type="Proteomes" id="UP000050443"/>
    </source>
</evidence>
<proteinExistence type="predicted"/>
<organism evidence="1 2">
    <name type="scientific">Flavobacterium aquidurense</name>
    <dbReference type="NCBI Taxonomy" id="362413"/>
    <lineage>
        <taxon>Bacteria</taxon>
        <taxon>Pseudomonadati</taxon>
        <taxon>Bacteroidota</taxon>
        <taxon>Flavobacteriia</taxon>
        <taxon>Flavobacteriales</taxon>
        <taxon>Flavobacteriaceae</taxon>
        <taxon>Flavobacterium</taxon>
    </lineage>
</organism>
<protein>
    <submittedName>
        <fullName evidence="1">Uncharacterized protein</fullName>
    </submittedName>
</protein>
<name>A0A0Q0VT49_9FLAO</name>
<gene>
    <name evidence="1" type="ORF">RC62_2208</name>
</gene>
<evidence type="ECO:0000313" key="1">
    <source>
        <dbReference type="EMBL" id="KQB37042.1"/>
    </source>
</evidence>
<dbReference type="Proteomes" id="UP000050443">
    <property type="component" value="Unassembled WGS sequence"/>
</dbReference>